<proteinExistence type="predicted"/>
<evidence type="ECO:0000313" key="2">
    <source>
        <dbReference type="Proteomes" id="UP000478052"/>
    </source>
</evidence>
<name>A0A6G0YT00_APHCR</name>
<dbReference type="AlphaFoldDB" id="A0A6G0YT00"/>
<accession>A0A6G0YT00</accession>
<reference evidence="1 2" key="1">
    <citation type="submission" date="2019-08" db="EMBL/GenBank/DDBJ databases">
        <title>Whole genome of Aphis craccivora.</title>
        <authorList>
            <person name="Voronova N.V."/>
            <person name="Shulinski R.S."/>
            <person name="Bandarenka Y.V."/>
            <person name="Zhorov D.G."/>
            <person name="Warner D."/>
        </authorList>
    </citation>
    <scope>NUCLEOTIDE SEQUENCE [LARGE SCALE GENOMIC DNA]</scope>
    <source>
        <strain evidence="1">180601</strain>
        <tissue evidence="1">Whole Body</tissue>
    </source>
</reference>
<gene>
    <name evidence="1" type="ORF">FWK35_00014549</name>
</gene>
<sequence>MQTPKYINLFDPYQSWRGIQLVLIYAECQHSVRLNQEGRFPGKQINQQRRRAIFDEDTELQVNTN</sequence>
<dbReference type="Proteomes" id="UP000478052">
    <property type="component" value="Unassembled WGS sequence"/>
</dbReference>
<evidence type="ECO:0000313" key="1">
    <source>
        <dbReference type="EMBL" id="KAF0761033.1"/>
    </source>
</evidence>
<organism evidence="1 2">
    <name type="scientific">Aphis craccivora</name>
    <name type="common">Cowpea aphid</name>
    <dbReference type="NCBI Taxonomy" id="307492"/>
    <lineage>
        <taxon>Eukaryota</taxon>
        <taxon>Metazoa</taxon>
        <taxon>Ecdysozoa</taxon>
        <taxon>Arthropoda</taxon>
        <taxon>Hexapoda</taxon>
        <taxon>Insecta</taxon>
        <taxon>Pterygota</taxon>
        <taxon>Neoptera</taxon>
        <taxon>Paraneoptera</taxon>
        <taxon>Hemiptera</taxon>
        <taxon>Sternorrhyncha</taxon>
        <taxon>Aphidomorpha</taxon>
        <taxon>Aphidoidea</taxon>
        <taxon>Aphididae</taxon>
        <taxon>Aphidini</taxon>
        <taxon>Aphis</taxon>
        <taxon>Aphis</taxon>
    </lineage>
</organism>
<dbReference type="EMBL" id="VUJU01002510">
    <property type="protein sequence ID" value="KAF0761033.1"/>
    <property type="molecule type" value="Genomic_DNA"/>
</dbReference>
<keyword evidence="2" id="KW-1185">Reference proteome</keyword>
<protein>
    <submittedName>
        <fullName evidence="1">Transposable element Tc3 transposase</fullName>
    </submittedName>
</protein>
<comment type="caution">
    <text evidence="1">The sequence shown here is derived from an EMBL/GenBank/DDBJ whole genome shotgun (WGS) entry which is preliminary data.</text>
</comment>